<evidence type="ECO:0000256" key="3">
    <source>
        <dbReference type="SAM" id="MobiDB-lite"/>
    </source>
</evidence>
<sequence>MKSKKMLAILMASVMAFMGTGCGTQSDNKTAAPAGSETASEKTDGTGKTDDSNVPTIKIGQITNLTGSGAQSGNWHKVAAQSYIDWINDNGGIKSMGGAKIEIVVADGQSDNTQIKTATQRLLEDKDVCAVMSNDGSNYTVALCPLFEKYQVPCITMNYSNAITESGYQWIFSLAAKSSTIGPLQIDFLNWLKDEHGYNTDKVALIYADTEFGTNNAKGVRATIEDSGLELVVDEAYPPDITDASALVTKIIQSGAEAVFATSQYQDAKLIFSTMKSMNFHPVIVGGGQGMITSQMIDALGDSVIGMCSTAEFNWEQKQNYDNPELMEHLKRFCEASGEPWAPENALGAIDSCMVIVDALERCGSTDRTVLRDAIRECSIQAYPVGGDGHIKFDEDGLNTSAVNVVVQWQDMDGVLTPRLIYPPEFGSGEFVDYRSE</sequence>
<protein>
    <submittedName>
        <fullName evidence="6">ABC transporter substrate-binding protein</fullName>
    </submittedName>
</protein>
<dbReference type="EMBL" id="JBBMFM010000185">
    <property type="protein sequence ID" value="MEQ2428487.1"/>
    <property type="molecule type" value="Genomic_DNA"/>
</dbReference>
<dbReference type="InterPro" id="IPR028082">
    <property type="entry name" value="Peripla_BP_I"/>
</dbReference>
<dbReference type="Pfam" id="PF13458">
    <property type="entry name" value="Peripla_BP_6"/>
    <property type="match status" value="1"/>
</dbReference>
<feature type="signal peptide" evidence="4">
    <location>
        <begin position="1"/>
        <end position="18"/>
    </location>
</feature>
<dbReference type="PROSITE" id="PS51257">
    <property type="entry name" value="PROKAR_LIPOPROTEIN"/>
    <property type="match status" value="1"/>
</dbReference>
<organism evidence="6 7">
    <name type="scientific">Enterocloster hominis</name>
    <name type="common">ex Hitch et al. 2024</name>
    <dbReference type="NCBI Taxonomy" id="1917870"/>
    <lineage>
        <taxon>Bacteria</taxon>
        <taxon>Bacillati</taxon>
        <taxon>Bacillota</taxon>
        <taxon>Clostridia</taxon>
        <taxon>Lachnospirales</taxon>
        <taxon>Lachnospiraceae</taxon>
        <taxon>Enterocloster</taxon>
    </lineage>
</organism>
<feature type="domain" description="Leucine-binding protein" evidence="5">
    <location>
        <begin position="56"/>
        <end position="406"/>
    </location>
</feature>
<dbReference type="PANTHER" id="PTHR30483">
    <property type="entry name" value="LEUCINE-SPECIFIC-BINDING PROTEIN"/>
    <property type="match status" value="1"/>
</dbReference>
<reference evidence="6 7" key="1">
    <citation type="submission" date="2024-03" db="EMBL/GenBank/DDBJ databases">
        <title>Human intestinal bacterial collection.</title>
        <authorList>
            <person name="Pauvert C."/>
            <person name="Hitch T.C.A."/>
            <person name="Clavel T."/>
        </authorList>
    </citation>
    <scope>NUCLEOTIDE SEQUENCE [LARGE SCALE GENOMIC DNA]</scope>
    <source>
        <strain evidence="6 7">CLA-SR-H021</strain>
    </source>
</reference>
<evidence type="ECO:0000313" key="7">
    <source>
        <dbReference type="Proteomes" id="UP001454086"/>
    </source>
</evidence>
<dbReference type="RefSeq" id="WP_040382772.1">
    <property type="nucleotide sequence ID" value="NZ_JAJFDX010000018.1"/>
</dbReference>
<comment type="similarity">
    <text evidence="1">Belongs to the leucine-binding protein family.</text>
</comment>
<evidence type="ECO:0000259" key="5">
    <source>
        <dbReference type="Pfam" id="PF13458"/>
    </source>
</evidence>
<dbReference type="InterPro" id="IPR051010">
    <property type="entry name" value="BCAA_transport"/>
</dbReference>
<dbReference type="PANTHER" id="PTHR30483:SF6">
    <property type="entry name" value="PERIPLASMIC BINDING PROTEIN OF ABC TRANSPORTER FOR NATURAL AMINO ACIDS"/>
    <property type="match status" value="1"/>
</dbReference>
<feature type="compositionally biased region" description="Basic and acidic residues" evidence="3">
    <location>
        <begin position="39"/>
        <end position="51"/>
    </location>
</feature>
<gene>
    <name evidence="6" type="ORF">WMQ36_26360</name>
</gene>
<evidence type="ECO:0000256" key="1">
    <source>
        <dbReference type="ARBA" id="ARBA00010062"/>
    </source>
</evidence>
<dbReference type="CDD" id="cd06340">
    <property type="entry name" value="PBP1_ABC_ligand_binding-like"/>
    <property type="match status" value="1"/>
</dbReference>
<keyword evidence="2 4" id="KW-0732">Signal</keyword>
<dbReference type="Gene3D" id="3.40.50.2300">
    <property type="match status" value="2"/>
</dbReference>
<evidence type="ECO:0000256" key="2">
    <source>
        <dbReference type="ARBA" id="ARBA00022729"/>
    </source>
</evidence>
<dbReference type="InterPro" id="IPR028081">
    <property type="entry name" value="Leu-bd"/>
</dbReference>
<evidence type="ECO:0000256" key="4">
    <source>
        <dbReference type="SAM" id="SignalP"/>
    </source>
</evidence>
<evidence type="ECO:0000313" key="6">
    <source>
        <dbReference type="EMBL" id="MEQ2428487.1"/>
    </source>
</evidence>
<keyword evidence="7" id="KW-1185">Reference proteome</keyword>
<comment type="caution">
    <text evidence="6">The sequence shown here is derived from an EMBL/GenBank/DDBJ whole genome shotgun (WGS) entry which is preliminary data.</text>
</comment>
<accession>A0ABV1DFK4</accession>
<name>A0ABV1DFK4_9FIRM</name>
<proteinExistence type="inferred from homology"/>
<feature type="chain" id="PRO_5047261411" evidence="4">
    <location>
        <begin position="19"/>
        <end position="437"/>
    </location>
</feature>
<dbReference type="SUPFAM" id="SSF53822">
    <property type="entry name" value="Periplasmic binding protein-like I"/>
    <property type="match status" value="1"/>
</dbReference>
<dbReference type="Proteomes" id="UP001454086">
    <property type="component" value="Unassembled WGS sequence"/>
</dbReference>
<feature type="region of interest" description="Disordered" evidence="3">
    <location>
        <begin position="26"/>
        <end position="55"/>
    </location>
</feature>